<dbReference type="Pfam" id="PF09860">
    <property type="entry name" value="DUF2087"/>
    <property type="match status" value="1"/>
</dbReference>
<dbReference type="Pfam" id="PF01022">
    <property type="entry name" value="HTH_5"/>
    <property type="match status" value="1"/>
</dbReference>
<dbReference type="Gene3D" id="1.10.10.10">
    <property type="entry name" value="Winged helix-like DNA-binding domain superfamily/Winged helix DNA-binding domain"/>
    <property type="match status" value="1"/>
</dbReference>
<dbReference type="SMART" id="SM00418">
    <property type="entry name" value="HTH_ARSR"/>
    <property type="match status" value="1"/>
</dbReference>
<dbReference type="InterPro" id="IPR018656">
    <property type="entry name" value="DUF2087"/>
</dbReference>
<reference evidence="5" key="2">
    <citation type="journal article" date="2021" name="Microbiome">
        <title>Successional dynamics and alternative stable states in a saline activated sludge microbial community over 9 years.</title>
        <authorList>
            <person name="Wang Y."/>
            <person name="Ye J."/>
            <person name="Ju F."/>
            <person name="Liu L."/>
            <person name="Boyd J.A."/>
            <person name="Deng Y."/>
            <person name="Parks D.H."/>
            <person name="Jiang X."/>
            <person name="Yin X."/>
            <person name="Woodcroft B.J."/>
            <person name="Tyson G.W."/>
            <person name="Hugenholtz P."/>
            <person name="Polz M.F."/>
            <person name="Zhang T."/>
        </authorList>
    </citation>
    <scope>NUCLEOTIDE SEQUENCE</scope>
    <source>
        <strain evidence="5">HKST-UBA02</strain>
    </source>
</reference>
<dbReference type="PANTHER" id="PTHR33154:SF33">
    <property type="entry name" value="TRANSCRIPTIONAL REPRESSOR SDPR"/>
    <property type="match status" value="1"/>
</dbReference>
<accession>A0A956SDB8</accession>
<dbReference type="InterPro" id="IPR011991">
    <property type="entry name" value="ArsR-like_HTH"/>
</dbReference>
<keyword evidence="2" id="KW-0238">DNA-binding</keyword>
<evidence type="ECO:0000256" key="3">
    <source>
        <dbReference type="ARBA" id="ARBA00023163"/>
    </source>
</evidence>
<evidence type="ECO:0000313" key="6">
    <source>
        <dbReference type="Proteomes" id="UP000739538"/>
    </source>
</evidence>
<evidence type="ECO:0000256" key="2">
    <source>
        <dbReference type="ARBA" id="ARBA00023125"/>
    </source>
</evidence>
<protein>
    <submittedName>
        <fullName evidence="5">Metalloregulator ArsR/SmtB family transcription factor</fullName>
    </submittedName>
</protein>
<comment type="caution">
    <text evidence="5">The sequence shown here is derived from an EMBL/GenBank/DDBJ whole genome shotgun (WGS) entry which is preliminary data.</text>
</comment>
<sequence>MSPNPETHDPVPEMVEFFKALADPARLRIVGLLAEESRCGRELATELGLSPATVTHHLRGLKKVGLVHEDRQPPYTYFKLDLGRMQSVLRNTIKKDQVKELAVRPDVSQEENKVLSNFFQGDTLKSIPAQRRKKEIIFEELLRRLPEDKPWPERELSAWLKGFHSDFCTIRREFIMCGYMERAKGVYELTSRGRAVREA</sequence>
<dbReference type="Proteomes" id="UP000739538">
    <property type="component" value="Unassembled WGS sequence"/>
</dbReference>
<gene>
    <name evidence="5" type="ORF">KDA27_10860</name>
</gene>
<dbReference type="InterPro" id="IPR036388">
    <property type="entry name" value="WH-like_DNA-bd_sf"/>
</dbReference>
<dbReference type="InterPro" id="IPR001845">
    <property type="entry name" value="HTH_ArsR_DNA-bd_dom"/>
</dbReference>
<dbReference type="EMBL" id="JAGQHS010000048">
    <property type="protein sequence ID" value="MCA9756290.1"/>
    <property type="molecule type" value="Genomic_DNA"/>
</dbReference>
<dbReference type="GO" id="GO:0003677">
    <property type="term" value="F:DNA binding"/>
    <property type="evidence" value="ECO:0007669"/>
    <property type="project" value="UniProtKB-KW"/>
</dbReference>
<keyword evidence="1" id="KW-0805">Transcription regulation</keyword>
<dbReference type="PRINTS" id="PR00778">
    <property type="entry name" value="HTHARSR"/>
</dbReference>
<keyword evidence="3" id="KW-0804">Transcription</keyword>
<dbReference type="InterPro" id="IPR051081">
    <property type="entry name" value="HTH_MetalResp_TranReg"/>
</dbReference>
<feature type="domain" description="HTH arsR-type" evidence="4">
    <location>
        <begin position="6"/>
        <end position="100"/>
    </location>
</feature>
<dbReference type="AlphaFoldDB" id="A0A956SDB8"/>
<dbReference type="GO" id="GO:0003700">
    <property type="term" value="F:DNA-binding transcription factor activity"/>
    <property type="evidence" value="ECO:0007669"/>
    <property type="project" value="InterPro"/>
</dbReference>
<proteinExistence type="predicted"/>
<dbReference type="PANTHER" id="PTHR33154">
    <property type="entry name" value="TRANSCRIPTIONAL REGULATOR, ARSR FAMILY"/>
    <property type="match status" value="1"/>
</dbReference>
<name>A0A956SDB8_UNCEI</name>
<evidence type="ECO:0000256" key="1">
    <source>
        <dbReference type="ARBA" id="ARBA00023015"/>
    </source>
</evidence>
<dbReference type="NCBIfam" id="NF033788">
    <property type="entry name" value="HTH_metalloreg"/>
    <property type="match status" value="1"/>
</dbReference>
<evidence type="ECO:0000259" key="4">
    <source>
        <dbReference type="PROSITE" id="PS50987"/>
    </source>
</evidence>
<dbReference type="PROSITE" id="PS50987">
    <property type="entry name" value="HTH_ARSR_2"/>
    <property type="match status" value="1"/>
</dbReference>
<dbReference type="CDD" id="cd00090">
    <property type="entry name" value="HTH_ARSR"/>
    <property type="match status" value="1"/>
</dbReference>
<dbReference type="InterPro" id="IPR036390">
    <property type="entry name" value="WH_DNA-bd_sf"/>
</dbReference>
<dbReference type="SUPFAM" id="SSF46785">
    <property type="entry name" value="Winged helix' DNA-binding domain"/>
    <property type="match status" value="1"/>
</dbReference>
<evidence type="ECO:0000313" key="5">
    <source>
        <dbReference type="EMBL" id="MCA9756290.1"/>
    </source>
</evidence>
<reference evidence="5" key="1">
    <citation type="submission" date="2020-04" db="EMBL/GenBank/DDBJ databases">
        <authorList>
            <person name="Zhang T."/>
        </authorList>
    </citation>
    <scope>NUCLEOTIDE SEQUENCE</scope>
    <source>
        <strain evidence="5">HKST-UBA02</strain>
    </source>
</reference>
<organism evidence="5 6">
    <name type="scientific">Eiseniibacteriota bacterium</name>
    <dbReference type="NCBI Taxonomy" id="2212470"/>
    <lineage>
        <taxon>Bacteria</taxon>
        <taxon>Candidatus Eiseniibacteriota</taxon>
    </lineage>
</organism>